<evidence type="ECO:0000313" key="2">
    <source>
        <dbReference type="EMBL" id="CAH2321253.1"/>
    </source>
</evidence>
<feature type="compositionally biased region" description="Basic and acidic residues" evidence="1">
    <location>
        <begin position="98"/>
        <end position="118"/>
    </location>
</feature>
<feature type="compositionally biased region" description="Basic residues" evidence="1">
    <location>
        <begin position="52"/>
        <end position="62"/>
    </location>
</feature>
<gene>
    <name evidence="2" type="ORF">PECUL_23A018440</name>
</gene>
<name>A0AAD1WSB1_PELCU</name>
<feature type="compositionally biased region" description="Polar residues" evidence="1">
    <location>
        <begin position="122"/>
        <end position="132"/>
    </location>
</feature>
<dbReference type="EMBL" id="OW240922">
    <property type="protein sequence ID" value="CAH2321253.1"/>
    <property type="molecule type" value="Genomic_DNA"/>
</dbReference>
<evidence type="ECO:0000256" key="1">
    <source>
        <dbReference type="SAM" id="MobiDB-lite"/>
    </source>
</evidence>
<organism evidence="2 3">
    <name type="scientific">Pelobates cultripes</name>
    <name type="common">Western spadefoot toad</name>
    <dbReference type="NCBI Taxonomy" id="61616"/>
    <lineage>
        <taxon>Eukaryota</taxon>
        <taxon>Metazoa</taxon>
        <taxon>Chordata</taxon>
        <taxon>Craniata</taxon>
        <taxon>Vertebrata</taxon>
        <taxon>Euteleostomi</taxon>
        <taxon>Amphibia</taxon>
        <taxon>Batrachia</taxon>
        <taxon>Anura</taxon>
        <taxon>Pelobatoidea</taxon>
        <taxon>Pelobatidae</taxon>
        <taxon>Pelobates</taxon>
    </lineage>
</organism>
<sequence>MKSPRKNHQRTQEELEPLQNDRNFHYRDTLESKPYREAHKRSTYTKEPPHTTYRHPHNKQRNQNRSYSDVVKQGPYKYDRKSPYHDNLSRTKKTSSYRLKEGGEYGKEERLPPKRDYPDTGNRGNTNSNLSPKSYPMKEQRRNEKDSKYYDDKTRPIRIRERTSEDHQIASAPSSLVFRREPIQERLKWQEKPPSWESPGKRQRPTDYDSEEEEIRNKGKRGKK</sequence>
<reference evidence="2" key="1">
    <citation type="submission" date="2022-03" db="EMBL/GenBank/DDBJ databases">
        <authorList>
            <person name="Alioto T."/>
            <person name="Alioto T."/>
            <person name="Gomez Garrido J."/>
        </authorList>
    </citation>
    <scope>NUCLEOTIDE SEQUENCE</scope>
</reference>
<feature type="compositionally biased region" description="Basic and acidic residues" evidence="1">
    <location>
        <begin position="178"/>
        <end position="191"/>
    </location>
</feature>
<proteinExistence type="predicted"/>
<keyword evidence="3" id="KW-1185">Reference proteome</keyword>
<feature type="compositionally biased region" description="Basic and acidic residues" evidence="1">
    <location>
        <begin position="22"/>
        <end position="37"/>
    </location>
</feature>
<accession>A0AAD1WSB1</accession>
<protein>
    <submittedName>
        <fullName evidence="2">Uncharacterized protein</fullName>
    </submittedName>
</protein>
<feature type="compositionally biased region" description="Basic and acidic residues" evidence="1">
    <location>
        <begin position="77"/>
        <end position="89"/>
    </location>
</feature>
<feature type="region of interest" description="Disordered" evidence="1">
    <location>
        <begin position="1"/>
        <end position="224"/>
    </location>
</feature>
<dbReference type="Proteomes" id="UP001295444">
    <property type="component" value="Chromosome 11"/>
</dbReference>
<dbReference type="AlphaFoldDB" id="A0AAD1WSB1"/>
<evidence type="ECO:0000313" key="3">
    <source>
        <dbReference type="Proteomes" id="UP001295444"/>
    </source>
</evidence>
<feature type="compositionally biased region" description="Basic and acidic residues" evidence="1">
    <location>
        <begin position="136"/>
        <end position="168"/>
    </location>
</feature>